<dbReference type="GO" id="GO:0010133">
    <property type="term" value="P:L-proline catabolic process to L-glutamate"/>
    <property type="evidence" value="ECO:0007669"/>
    <property type="project" value="TreeGrafter"/>
</dbReference>
<proteinExistence type="inferred from homology"/>
<dbReference type="GO" id="GO:0005509">
    <property type="term" value="F:calcium ion binding"/>
    <property type="evidence" value="ECO:0007669"/>
    <property type="project" value="InterPro"/>
</dbReference>
<dbReference type="PANTHER" id="PTHR13914">
    <property type="entry name" value="PROLINE OXIDASE"/>
    <property type="match status" value="1"/>
</dbReference>
<dbReference type="InterPro" id="IPR002048">
    <property type="entry name" value="EF_hand_dom"/>
</dbReference>
<comment type="similarity">
    <text evidence="1">Belongs to the proline oxidase family.</text>
</comment>
<feature type="domain" description="EF-hand" evidence="6">
    <location>
        <begin position="952"/>
        <end position="987"/>
    </location>
</feature>
<dbReference type="SUPFAM" id="SSF81383">
    <property type="entry name" value="F-box domain"/>
    <property type="match status" value="1"/>
</dbReference>
<dbReference type="InterPro" id="IPR018247">
    <property type="entry name" value="EF_Hand_1_Ca_BS"/>
</dbReference>
<evidence type="ECO:0000256" key="1">
    <source>
        <dbReference type="ARBA" id="ARBA00005869"/>
    </source>
</evidence>
<evidence type="ECO:0000256" key="2">
    <source>
        <dbReference type="ARBA" id="ARBA00012695"/>
    </source>
</evidence>
<dbReference type="EMBL" id="CAJNDS010002402">
    <property type="protein sequence ID" value="CAE7461303.1"/>
    <property type="molecule type" value="Genomic_DNA"/>
</dbReference>
<name>A0A812RZJ2_9DINO</name>
<dbReference type="Pfam" id="PF01619">
    <property type="entry name" value="Pro_dh"/>
    <property type="match status" value="1"/>
</dbReference>
<evidence type="ECO:0000256" key="4">
    <source>
        <dbReference type="ARBA" id="ARBA00023002"/>
    </source>
</evidence>
<dbReference type="EC" id="1.5.5.2" evidence="2"/>
<dbReference type="InterPro" id="IPR011992">
    <property type="entry name" value="EF-hand-dom_pair"/>
</dbReference>
<dbReference type="GO" id="GO:0005739">
    <property type="term" value="C:mitochondrion"/>
    <property type="evidence" value="ECO:0007669"/>
    <property type="project" value="TreeGrafter"/>
</dbReference>
<keyword evidence="4" id="KW-0560">Oxidoreductase</keyword>
<dbReference type="PROSITE" id="PS00018">
    <property type="entry name" value="EF_HAND_1"/>
    <property type="match status" value="1"/>
</dbReference>
<protein>
    <recommendedName>
        <fullName evidence="2">proline dehydrogenase</fullName>
        <ecNumber evidence="2">1.5.5.2</ecNumber>
    </recommendedName>
</protein>
<dbReference type="InterPro" id="IPR002872">
    <property type="entry name" value="Proline_DH_dom"/>
</dbReference>
<keyword evidence="3" id="KW-0106">Calcium</keyword>
<dbReference type="PROSITE" id="PS50222">
    <property type="entry name" value="EF_HAND_2"/>
    <property type="match status" value="1"/>
</dbReference>
<keyword evidence="8" id="KW-1185">Reference proteome</keyword>
<evidence type="ECO:0000256" key="3">
    <source>
        <dbReference type="ARBA" id="ARBA00022837"/>
    </source>
</evidence>
<dbReference type="Proteomes" id="UP000604046">
    <property type="component" value="Unassembled WGS sequence"/>
</dbReference>
<dbReference type="AlphaFoldDB" id="A0A812RZJ2"/>
<comment type="caution">
    <text evidence="7">The sequence shown here is derived from an EMBL/GenBank/DDBJ whole genome shotgun (WGS) entry which is preliminary data.</text>
</comment>
<evidence type="ECO:0000256" key="5">
    <source>
        <dbReference type="ARBA" id="ARBA00023062"/>
    </source>
</evidence>
<gene>
    <name evidence="7" type="primary">PRODH</name>
    <name evidence="7" type="ORF">SNAT2548_LOCUS25644</name>
</gene>
<dbReference type="InterPro" id="IPR036047">
    <property type="entry name" value="F-box-like_dom_sf"/>
</dbReference>
<evidence type="ECO:0000259" key="6">
    <source>
        <dbReference type="PROSITE" id="PS50222"/>
    </source>
</evidence>
<keyword evidence="5" id="KW-0642">Proline metabolism</keyword>
<dbReference type="InterPro" id="IPR029041">
    <property type="entry name" value="FAD-linked_oxidoreductase-like"/>
</dbReference>
<evidence type="ECO:0000313" key="7">
    <source>
        <dbReference type="EMBL" id="CAE7461303.1"/>
    </source>
</evidence>
<dbReference type="InterPro" id="IPR015659">
    <property type="entry name" value="Proline_oxidase"/>
</dbReference>
<dbReference type="Gene3D" id="3.20.20.220">
    <property type="match status" value="2"/>
</dbReference>
<accession>A0A812RZJ2</accession>
<organism evidence="7 8">
    <name type="scientific">Symbiodinium natans</name>
    <dbReference type="NCBI Taxonomy" id="878477"/>
    <lineage>
        <taxon>Eukaryota</taxon>
        <taxon>Sar</taxon>
        <taxon>Alveolata</taxon>
        <taxon>Dinophyceae</taxon>
        <taxon>Suessiales</taxon>
        <taxon>Symbiodiniaceae</taxon>
        <taxon>Symbiodinium</taxon>
    </lineage>
</organism>
<dbReference type="OrthoDB" id="5464at2759"/>
<evidence type="ECO:0000313" key="8">
    <source>
        <dbReference type="Proteomes" id="UP000604046"/>
    </source>
</evidence>
<dbReference type="GO" id="GO:0004657">
    <property type="term" value="F:proline dehydrogenase activity"/>
    <property type="evidence" value="ECO:0007669"/>
    <property type="project" value="UniProtKB-EC"/>
</dbReference>
<dbReference type="CDD" id="cd00051">
    <property type="entry name" value="EFh"/>
    <property type="match status" value="1"/>
</dbReference>
<dbReference type="SUPFAM" id="SSF47473">
    <property type="entry name" value="EF-hand"/>
    <property type="match status" value="1"/>
</dbReference>
<dbReference type="SUPFAM" id="SSF51730">
    <property type="entry name" value="FAD-linked oxidoreductase"/>
    <property type="match status" value="1"/>
</dbReference>
<dbReference type="GO" id="GO:0071949">
    <property type="term" value="F:FAD binding"/>
    <property type="evidence" value="ECO:0007669"/>
    <property type="project" value="TreeGrafter"/>
</dbReference>
<dbReference type="PANTHER" id="PTHR13914:SF0">
    <property type="entry name" value="PROLINE DEHYDROGENASE 1, MITOCHONDRIAL"/>
    <property type="match status" value="1"/>
</dbReference>
<sequence length="1256" mass="141977">MSRVGRLQDSISDLRCDVLTLVLSFSDVVSLARACSLSHAAARVAVAHEHWHWFVLQYFGVYYDDYMRSCEVSDDSRWRRLFIFIRQVHHNVDQQKAVQRTMPALLRPCAWLGKELDGAQASSALHGRAGRRARRRRYRGSLELADHCNVFFWENGRVVQVVRSSDGQVIREIDTGQTFRRCFHRLANIKNRLFVCLNDCIKVWEYDTSQEPITLPEARCPGSLARGRPLELLVHRQRLILVESSCCLLWHTETLDFICCIQHDDAGAAFGHDPDGANSSARDSERKRDALEVQWMGDLLMTWQHPAADAGHVGAQARGSQRSLNVWTLDGEPRAFLETDAPLVQVDVTRVTWVSVYTLDHFILCALDSRSVVTLWDSKADFSPIFRFYSGCEEPFDLVLTQDFLIVIQDNIPANRLDLFFWKLWLHPDFEVEGQSIASLEAQRREGKHQREASVTSRLPAGARFAPQGAAFPAPNATALTAVLDLASAAAAHLSGDALLRFLYRELQSNCRLIKTLSIPDVDTYFASYRNFLNICSFHKSGQESLSVYRSSSLQKKVFFPPAKHTKFEEWIALQVKNDGTVVVHDFRPSQVCWSSALPVLWSHCPAVAFSAGWHACIILVCNAKPDTDGSGRGIHAGASSPCRFGRPWPANFLQRLASDNDESYRGLSAPARAAGKDACSPVFENFDAAIQMQQRCDIQVHTVTRAPAYVLCALHQRSGSKEPKAKSIANDFTDASVAFESKSLWELVRAWCVFQICAVGLIVRHCDTLYDYSIKILGSRFTHLLLRKTFFDHFCAGESSQEIVPRMHELRKYNVGGILDYAAEAKDGELPEIVKPTEEVSEQEIVGAPMSSRTYDYKNEALCDANAKIFRTAVRAVKDATPDGFAAIKLSGLGNPQLLERMSSCLGEICRLYKRLSHDDEVTEPFYAIDRSFKMDFETFKTGWFKMFEGKTEAELKSMFQAMDADGDGQISYLEWSSSVKLSEINELVRGCKHRGRMYQSALNEEELQLYRNMLQRIQGILDLAQELGVRVMIDAEWTDIQPAIDHITIFMQRIYNSGDLPIVFNTYQTYLKGMPTRVQRDLHRSRREGWRFGAKLVRGAYMVSEREKALKRGLESPICESYEETEENFHQSIDLILEHGEDPGEGPGGAPAEVLVASHNRGSIERTIRKMAELGVSQDRVGFGQLLGMADHLTFTLGRYGYRAYKYVPYGPVDEVVPYLIRRTQENSAILGSPSVQEERHMVGQEVARRLRPF</sequence>
<reference evidence="7" key="1">
    <citation type="submission" date="2021-02" db="EMBL/GenBank/DDBJ databases">
        <authorList>
            <person name="Dougan E. K."/>
            <person name="Rhodes N."/>
            <person name="Thang M."/>
            <person name="Chan C."/>
        </authorList>
    </citation>
    <scope>NUCLEOTIDE SEQUENCE</scope>
</reference>